<protein>
    <recommendedName>
        <fullName evidence="2">Reverse transcriptase zinc-binding domain-containing protein</fullName>
    </recommendedName>
</protein>
<name>A0A7S3VU70_DUNTE</name>
<reference evidence="1" key="1">
    <citation type="submission" date="2021-01" db="EMBL/GenBank/DDBJ databases">
        <authorList>
            <person name="Corre E."/>
            <person name="Pelletier E."/>
            <person name="Niang G."/>
            <person name="Scheremetjew M."/>
            <person name="Finn R."/>
            <person name="Kale V."/>
            <person name="Holt S."/>
            <person name="Cochrane G."/>
            <person name="Meng A."/>
            <person name="Brown T."/>
            <person name="Cohen L."/>
        </authorList>
    </citation>
    <scope>NUCLEOTIDE SEQUENCE</scope>
    <source>
        <strain evidence="1">CCMP1320</strain>
    </source>
</reference>
<evidence type="ECO:0008006" key="2">
    <source>
        <dbReference type="Google" id="ProtNLM"/>
    </source>
</evidence>
<dbReference type="EMBL" id="HBIP01036177">
    <property type="protein sequence ID" value="CAE0506902.1"/>
    <property type="molecule type" value="Transcribed_RNA"/>
</dbReference>
<proteinExistence type="predicted"/>
<accession>A0A7S3VU70</accession>
<organism evidence="1">
    <name type="scientific">Dunaliella tertiolecta</name>
    <name type="common">Green alga</name>
    <dbReference type="NCBI Taxonomy" id="3047"/>
    <lineage>
        <taxon>Eukaryota</taxon>
        <taxon>Viridiplantae</taxon>
        <taxon>Chlorophyta</taxon>
        <taxon>core chlorophytes</taxon>
        <taxon>Chlorophyceae</taxon>
        <taxon>CS clade</taxon>
        <taxon>Chlamydomonadales</taxon>
        <taxon>Dunaliellaceae</taxon>
        <taxon>Dunaliella</taxon>
    </lineage>
</organism>
<dbReference type="AlphaFoldDB" id="A0A7S3VU70"/>
<sequence length="407" mass="47311">MRRGLTVNTSKSEVIHFNSRSCSSLPTFMYGDVVLPEKEQCKYLGTLVDKHINLKVHEKHTVRPYMASQQRIKEFAHEHDLKNRPHALIWLSKVYGIPAGMYACQVWGTEYLREGSEFKSHLQKRQLCSLRRFLGVKSTATNWPVLRECGQEPLQFYWFRATVKFFNNMLNSNSKTLCQVLKADLHLADMDESCWSAHVSKSFNGMRNEEVFKRKLLSASKIPMQDFLGDLRYRQQKVWREADALSPREVNRKAVTYHHWCGVPLNQTGRTPFCIPSYLFKDLDKGVMRNVSRFRLRAHCLKVESCKWLGGSNICDKCGCAEVQDEKHVLFYCNCCELCELRRKYKDLFIDLFKPLHTFAQLPNTDFVPFLASFHVVTNLEVNAFLNQDSYRFSKSLSQLVSIFDAG</sequence>
<evidence type="ECO:0000313" key="1">
    <source>
        <dbReference type="EMBL" id="CAE0506902.1"/>
    </source>
</evidence>
<gene>
    <name evidence="1" type="ORF">DTER00134_LOCUS21978</name>
</gene>